<evidence type="ECO:0000259" key="1">
    <source>
        <dbReference type="Pfam" id="PF09722"/>
    </source>
</evidence>
<gene>
    <name evidence="2" type="ORF">O164_28620</name>
</gene>
<dbReference type="AlphaFoldDB" id="V7D4S2"/>
<sequence>MKTGVNFEELIQRQAERVFGSKAKANIWLSQPRTIFSGATALECACDEAGYRRVRGVLDRIEHGFVS</sequence>
<name>V7D4S2_9PSED</name>
<protein>
    <recommendedName>
        <fullName evidence="1">Antitoxin Xre/MbcA/ParS-like toxin-binding domain-containing protein</fullName>
    </recommendedName>
</protein>
<proteinExistence type="predicted"/>
<evidence type="ECO:0000313" key="2">
    <source>
        <dbReference type="EMBL" id="ESW36673.1"/>
    </source>
</evidence>
<dbReference type="Pfam" id="PF09722">
    <property type="entry name" value="Xre_MbcA_ParS_C"/>
    <property type="match status" value="1"/>
</dbReference>
<dbReference type="Proteomes" id="UP000018511">
    <property type="component" value="Unassembled WGS sequence"/>
</dbReference>
<accession>V7D4S2</accession>
<feature type="domain" description="Antitoxin Xre/MbcA/ParS-like toxin-binding" evidence="1">
    <location>
        <begin position="14"/>
        <end position="64"/>
    </location>
</feature>
<dbReference type="EMBL" id="AXUP01000512">
    <property type="protein sequence ID" value="ESW36673.1"/>
    <property type="molecule type" value="Genomic_DNA"/>
</dbReference>
<reference evidence="2 3" key="1">
    <citation type="submission" date="2013-10" db="EMBL/GenBank/DDBJ databases">
        <title>Whole Genome Shotgun Sequence of Pseudomonas taiwanensis SJ9.</title>
        <authorList>
            <person name="Hong S.-J."/>
            <person name="Shin J.-H."/>
        </authorList>
    </citation>
    <scope>NUCLEOTIDE SEQUENCE [LARGE SCALE GENOMIC DNA]</scope>
    <source>
        <strain evidence="2 3">SJ9</strain>
    </source>
</reference>
<dbReference type="InterPro" id="IPR024467">
    <property type="entry name" value="Xre/MbcA/ParS-like_toxin-bd"/>
</dbReference>
<evidence type="ECO:0000313" key="3">
    <source>
        <dbReference type="Proteomes" id="UP000018511"/>
    </source>
</evidence>
<organism evidence="2 3">
    <name type="scientific">Pseudomonas taiwanensis SJ9</name>
    <dbReference type="NCBI Taxonomy" id="1388762"/>
    <lineage>
        <taxon>Bacteria</taxon>
        <taxon>Pseudomonadati</taxon>
        <taxon>Pseudomonadota</taxon>
        <taxon>Gammaproteobacteria</taxon>
        <taxon>Pseudomonadales</taxon>
        <taxon>Pseudomonadaceae</taxon>
        <taxon>Pseudomonas</taxon>
    </lineage>
</organism>
<comment type="caution">
    <text evidence="2">The sequence shown here is derived from an EMBL/GenBank/DDBJ whole genome shotgun (WGS) entry which is preliminary data.</text>
</comment>